<keyword evidence="12" id="KW-1185">Reference proteome</keyword>
<dbReference type="AlphaFoldDB" id="A0AAU9EFR8"/>
<feature type="active site" description="Proton donor" evidence="9">
    <location>
        <position position="129"/>
    </location>
</feature>
<dbReference type="Gene3D" id="3.40.50.11270">
    <property type="match status" value="1"/>
</dbReference>
<feature type="binding site" evidence="9">
    <location>
        <position position="41"/>
    </location>
    <ligand>
        <name>(2E)-4-hydroxy-3-methylbut-2-enyl diphosphate</name>
        <dbReference type="ChEBI" id="CHEBI:128753"/>
    </ligand>
</feature>
<comment type="pathway">
    <text evidence="9">Isoprenoid biosynthesis; dimethylallyl diphosphate biosynthesis; dimethylallyl diphosphate from (2E)-4-hydroxy-3-methylbutenyl diphosphate: step 1/1.</text>
</comment>
<evidence type="ECO:0000256" key="2">
    <source>
        <dbReference type="ARBA" id="ARBA00022485"/>
    </source>
</evidence>
<feature type="binding site" evidence="9">
    <location>
        <position position="41"/>
    </location>
    <ligand>
        <name>dimethylallyl diphosphate</name>
        <dbReference type="ChEBI" id="CHEBI:57623"/>
    </ligand>
</feature>
<reference evidence="12" key="1">
    <citation type="journal article" date="2023" name="Arch. Microbiol.">
        <title>Desulfoferula mesophilus gen. nov. sp. nov., a mesophilic sulfate-reducing bacterium isolated from a brackish lake sediment.</title>
        <authorList>
            <person name="Watanabe T."/>
            <person name="Yabe T."/>
            <person name="Tsuji J.M."/>
            <person name="Fukui M."/>
        </authorList>
    </citation>
    <scope>NUCLEOTIDE SEQUENCE [LARGE SCALE GENOMIC DNA]</scope>
    <source>
        <strain evidence="12">12FAK</strain>
    </source>
</reference>
<comment type="function">
    <text evidence="9">Catalyzes the conversion of 1-hydroxy-2-methyl-2-(E)-butenyl 4-diphosphate (HMBPP) into a mixture of isopentenyl diphosphate (IPP) and dimethylallyl diphosphate (DMAPP). Acts in the terminal step of the DOXP/MEP pathway for isoprenoid precursor biosynthesis.</text>
</comment>
<feature type="binding site" evidence="9">
    <location>
        <position position="265"/>
    </location>
    <ligand>
        <name>dimethylallyl diphosphate</name>
        <dbReference type="ChEBI" id="CHEBI:57623"/>
    </ligand>
</feature>
<evidence type="ECO:0000256" key="9">
    <source>
        <dbReference type="HAMAP-Rule" id="MF_00191"/>
    </source>
</evidence>
<proteinExistence type="inferred from homology"/>
<dbReference type="CDD" id="cd13944">
    <property type="entry name" value="lytB_ispH"/>
    <property type="match status" value="1"/>
</dbReference>
<keyword evidence="2 9" id="KW-0004">4Fe-4S</keyword>
<comment type="catalytic activity">
    <reaction evidence="9">
        <text>dimethylallyl diphosphate + 2 oxidized [2Fe-2S]-[ferredoxin] + H2O = (2E)-4-hydroxy-3-methylbut-2-enyl diphosphate + 2 reduced [2Fe-2S]-[ferredoxin] + 2 H(+)</text>
        <dbReference type="Rhea" id="RHEA:24825"/>
        <dbReference type="Rhea" id="RHEA-COMP:10000"/>
        <dbReference type="Rhea" id="RHEA-COMP:10001"/>
        <dbReference type="ChEBI" id="CHEBI:15377"/>
        <dbReference type="ChEBI" id="CHEBI:15378"/>
        <dbReference type="ChEBI" id="CHEBI:33737"/>
        <dbReference type="ChEBI" id="CHEBI:33738"/>
        <dbReference type="ChEBI" id="CHEBI:57623"/>
        <dbReference type="ChEBI" id="CHEBI:128753"/>
        <dbReference type="EC" id="1.17.7.4"/>
    </reaction>
</comment>
<feature type="binding site" evidence="9">
    <location>
        <position position="76"/>
    </location>
    <ligand>
        <name>(2E)-4-hydroxy-3-methylbut-2-enyl diphosphate</name>
        <dbReference type="ChEBI" id="CHEBI:128753"/>
    </ligand>
</feature>
<evidence type="ECO:0000256" key="1">
    <source>
        <dbReference type="ARBA" id="ARBA00004141"/>
    </source>
</evidence>
<keyword evidence="9" id="KW-0414">Isoprene biosynthesis</keyword>
<dbReference type="GO" id="GO:0051745">
    <property type="term" value="F:4-hydroxy-3-methylbut-2-enyl diphosphate reductase activity"/>
    <property type="evidence" value="ECO:0007669"/>
    <property type="project" value="UniProtKB-UniRule"/>
</dbReference>
<sequence length="580" mass="61956">MKVRLARYAGFCMGVRRAMELALTQAHHAQGPVFTYGPLIHNPQVLDLLESKGIRVLSEIPPPGSVDGGTVIIRAHGVPPQDKQRLKAAGFSRVVEGTCPRVIRVQAIIARAARRGADVIIVGDASHPEVVGLMGHSQGRGRVVSRPEEVAQLPPLSDVVVAAQTTQTGENLAAIVAALEKRFGAVEVHQTICEATHRRQDEVKNLAGEVDAVVVVGGRSSGNTQRLAQVAADLGKPVFAVETAEELPREKLARLDTVGVTAGASTPNWLIKRVLRELGTLRSEGEGHGSYLLRRVFRFFVRSQLLVALGAALMTCAASLLQGMRPHLSLAATAFFYIYAMHILNHFLDKEAGQYNDPDRAQFLIKHRVFLIGSGIFSAAAALALCLVLGPWPFVIVSLISLLGILYSVPVVPAALSRRLKFASLKDIPGSKTVSAAGAWAVVVAALPAVTLGVWNPAALLLAFVYTTVLVFCRCAVFDVLDVQGDLVVGKETIPIMLGEKGTLRLVSWLLAALALLMLLAPLAGLPAGLCWLLLLPVAGLATMQRVLSRGDLLPGTMGEALVDGNFWLAGVLALAWWVF</sequence>
<dbReference type="PANTHER" id="PTHR30426:SF0">
    <property type="entry name" value="4-HYDROXY-3-METHYLBUT-2-ENYL DIPHOSPHATE REDUCTASE"/>
    <property type="match status" value="1"/>
</dbReference>
<dbReference type="GO" id="GO:0051539">
    <property type="term" value="F:4 iron, 4 sulfur cluster binding"/>
    <property type="evidence" value="ECO:0007669"/>
    <property type="project" value="UniProtKB-UniRule"/>
</dbReference>
<feature type="binding site" evidence="9">
    <location>
        <position position="127"/>
    </location>
    <ligand>
        <name>dimethylallyl diphosphate</name>
        <dbReference type="ChEBI" id="CHEBI:57623"/>
    </ligand>
</feature>
<dbReference type="GO" id="GO:0019288">
    <property type="term" value="P:isopentenyl diphosphate biosynthetic process, methylerythritol 4-phosphate pathway"/>
    <property type="evidence" value="ECO:0007669"/>
    <property type="project" value="UniProtKB-UniRule"/>
</dbReference>
<feature type="binding site" evidence="9">
    <location>
        <position position="12"/>
    </location>
    <ligand>
        <name>[4Fe-4S] cluster</name>
        <dbReference type="ChEBI" id="CHEBI:49883"/>
    </ligand>
</feature>
<dbReference type="EMBL" id="AP028679">
    <property type="protein sequence ID" value="BEQ13399.1"/>
    <property type="molecule type" value="Genomic_DNA"/>
</dbReference>
<feature type="binding site" evidence="9">
    <location>
        <position position="223"/>
    </location>
    <ligand>
        <name>(2E)-4-hydroxy-3-methylbut-2-enyl diphosphate</name>
        <dbReference type="ChEBI" id="CHEBI:128753"/>
    </ligand>
</feature>
<comment type="similarity">
    <text evidence="9">Belongs to the IspH family.</text>
</comment>
<evidence type="ECO:0000256" key="5">
    <source>
        <dbReference type="ARBA" id="ARBA00022989"/>
    </source>
</evidence>
<dbReference type="EC" id="1.17.7.4" evidence="9"/>
<evidence type="ECO:0000256" key="7">
    <source>
        <dbReference type="ARBA" id="ARBA00023014"/>
    </source>
</evidence>
<dbReference type="GO" id="GO:0050992">
    <property type="term" value="P:dimethylallyl diphosphate biosynthetic process"/>
    <property type="evidence" value="ECO:0007669"/>
    <property type="project" value="UniProtKB-UniRule"/>
</dbReference>
<dbReference type="NCBIfam" id="TIGR00216">
    <property type="entry name" value="ispH_lytB"/>
    <property type="match status" value="1"/>
</dbReference>
<keyword evidence="6 9" id="KW-0408">Iron</keyword>
<feature type="binding site" evidence="9">
    <location>
        <position position="221"/>
    </location>
    <ligand>
        <name>(2E)-4-hydroxy-3-methylbut-2-enyl diphosphate</name>
        <dbReference type="ChEBI" id="CHEBI:128753"/>
    </ligand>
</feature>
<evidence type="ECO:0000313" key="11">
    <source>
        <dbReference type="EMBL" id="BEQ13399.1"/>
    </source>
</evidence>
<comment type="pathway">
    <text evidence="9">Isoprenoid biosynthesis; isopentenyl diphosphate biosynthesis via DXP pathway; isopentenyl diphosphate from 1-deoxy-D-xylulose 5-phosphate: step 6/6.</text>
</comment>
<feature type="binding site" evidence="9">
    <location>
        <position position="221"/>
    </location>
    <ligand>
        <name>isopentenyl diphosphate</name>
        <dbReference type="ChEBI" id="CHEBI:128769"/>
    </ligand>
</feature>
<name>A0AAU9EFR8_9BACT</name>
<feature type="binding site" evidence="9">
    <location>
        <position position="127"/>
    </location>
    <ligand>
        <name>(2E)-4-hydroxy-3-methylbut-2-enyl diphosphate</name>
        <dbReference type="ChEBI" id="CHEBI:128753"/>
    </ligand>
</feature>
<protein>
    <recommendedName>
        <fullName evidence="9">4-hydroxy-3-methylbut-2-enyl diphosphate reductase</fullName>
        <shortName evidence="9">HMBPP reductase</shortName>
        <ecNumber evidence="9">1.17.7.4</ecNumber>
    </recommendedName>
</protein>
<dbReference type="GO" id="GO:0046872">
    <property type="term" value="F:metal ion binding"/>
    <property type="evidence" value="ECO:0007669"/>
    <property type="project" value="UniProtKB-KW"/>
</dbReference>
<comment type="subcellular location">
    <subcellularLocation>
        <location evidence="1">Membrane</location>
        <topology evidence="1">Multi-pass membrane protein</topology>
    </subcellularLocation>
</comment>
<comment type="caution">
    <text evidence="9">Lacks conserved residue(s) required for the propagation of feature annotation.</text>
</comment>
<dbReference type="RefSeq" id="WP_338605058.1">
    <property type="nucleotide sequence ID" value="NZ_AP028679.1"/>
</dbReference>
<dbReference type="GO" id="GO:0016114">
    <property type="term" value="P:terpenoid biosynthetic process"/>
    <property type="evidence" value="ECO:0007669"/>
    <property type="project" value="UniProtKB-UniRule"/>
</dbReference>
<dbReference type="Proteomes" id="UP001366166">
    <property type="component" value="Chromosome"/>
</dbReference>
<feature type="transmembrane region" description="Helical" evidence="10">
    <location>
        <begin position="369"/>
        <end position="390"/>
    </location>
</feature>
<gene>
    <name evidence="9" type="primary">ispH</name>
    <name evidence="11" type="ORF">FAK_04650</name>
</gene>
<feature type="transmembrane region" description="Helical" evidence="10">
    <location>
        <begin position="299"/>
        <end position="321"/>
    </location>
</feature>
<dbReference type="Pfam" id="PF02401">
    <property type="entry name" value="LYTB"/>
    <property type="match status" value="1"/>
</dbReference>
<comment type="cofactor">
    <cofactor evidence="9">
        <name>[4Fe-4S] cluster</name>
        <dbReference type="ChEBI" id="CHEBI:49883"/>
    </cofactor>
    <text evidence="9">Binds 1 [4Fe-4S] cluster per subunit.</text>
</comment>
<keyword evidence="8 10" id="KW-0472">Membrane</keyword>
<feature type="transmembrane region" description="Helical" evidence="10">
    <location>
        <begin position="327"/>
        <end position="348"/>
    </location>
</feature>
<keyword evidence="9" id="KW-0560">Oxidoreductase</keyword>
<feature type="binding site" evidence="9">
    <location>
        <position position="165"/>
    </location>
    <ligand>
        <name>(2E)-4-hydroxy-3-methylbut-2-enyl diphosphate</name>
        <dbReference type="ChEBI" id="CHEBI:128753"/>
    </ligand>
</feature>
<dbReference type="InterPro" id="IPR003451">
    <property type="entry name" value="LytB/IspH"/>
</dbReference>
<feature type="transmembrane region" description="Helical" evidence="10">
    <location>
        <begin position="396"/>
        <end position="416"/>
    </location>
</feature>
<dbReference type="HAMAP" id="MF_00191">
    <property type="entry name" value="IspH"/>
    <property type="match status" value="1"/>
</dbReference>
<feature type="binding site" evidence="9">
    <location>
        <position position="76"/>
    </location>
    <ligand>
        <name>isopentenyl diphosphate</name>
        <dbReference type="ChEBI" id="CHEBI:128769"/>
    </ligand>
</feature>
<evidence type="ECO:0000256" key="8">
    <source>
        <dbReference type="ARBA" id="ARBA00023136"/>
    </source>
</evidence>
<dbReference type="Gene3D" id="3.40.1010.20">
    <property type="entry name" value="4-hydroxy-3-methylbut-2-enyl diphosphate reductase, catalytic domain"/>
    <property type="match status" value="2"/>
</dbReference>
<feature type="binding site" evidence="9">
    <location>
        <position position="76"/>
    </location>
    <ligand>
        <name>dimethylallyl diphosphate</name>
        <dbReference type="ChEBI" id="CHEBI:57623"/>
    </ligand>
</feature>
<feature type="transmembrane region" description="Helical" evidence="10">
    <location>
        <begin position="461"/>
        <end position="481"/>
    </location>
</feature>
<feature type="transmembrane region" description="Helical" evidence="10">
    <location>
        <begin position="437"/>
        <end position="455"/>
    </location>
</feature>
<feature type="binding site" evidence="9">
    <location>
        <position position="99"/>
    </location>
    <ligand>
        <name>[4Fe-4S] cluster</name>
        <dbReference type="ChEBI" id="CHEBI:49883"/>
    </ligand>
</feature>
<feature type="binding site" evidence="9">
    <location>
        <position position="193"/>
    </location>
    <ligand>
        <name>[4Fe-4S] cluster</name>
        <dbReference type="ChEBI" id="CHEBI:49883"/>
    </ligand>
</feature>
<feature type="binding site" evidence="9">
    <location>
        <position position="265"/>
    </location>
    <ligand>
        <name>(2E)-4-hydroxy-3-methylbut-2-enyl diphosphate</name>
        <dbReference type="ChEBI" id="CHEBI:128753"/>
    </ligand>
</feature>
<dbReference type="PANTHER" id="PTHR30426">
    <property type="entry name" value="4-HYDROXY-3-METHYLBUT-2-ENYL DIPHOSPHATE REDUCTASE"/>
    <property type="match status" value="1"/>
</dbReference>
<feature type="binding site" evidence="9">
    <location>
        <position position="221"/>
    </location>
    <ligand>
        <name>dimethylallyl diphosphate</name>
        <dbReference type="ChEBI" id="CHEBI:57623"/>
    </ligand>
</feature>
<evidence type="ECO:0000313" key="12">
    <source>
        <dbReference type="Proteomes" id="UP001366166"/>
    </source>
</evidence>
<accession>A0AAU9EFR8</accession>
<evidence type="ECO:0000256" key="3">
    <source>
        <dbReference type="ARBA" id="ARBA00022692"/>
    </source>
</evidence>
<dbReference type="InterPro" id="IPR000537">
    <property type="entry name" value="UbiA_prenyltransferase"/>
</dbReference>
<keyword evidence="4 9" id="KW-0479">Metal-binding</keyword>
<evidence type="ECO:0000256" key="6">
    <source>
        <dbReference type="ARBA" id="ARBA00023004"/>
    </source>
</evidence>
<keyword evidence="5 10" id="KW-1133">Transmembrane helix</keyword>
<dbReference type="GO" id="GO:0016765">
    <property type="term" value="F:transferase activity, transferring alkyl or aryl (other than methyl) groups"/>
    <property type="evidence" value="ECO:0007669"/>
    <property type="project" value="InterPro"/>
</dbReference>
<feature type="binding site" evidence="9">
    <location>
        <position position="223"/>
    </location>
    <ligand>
        <name>dimethylallyl diphosphate</name>
        <dbReference type="ChEBI" id="CHEBI:57623"/>
    </ligand>
</feature>
<evidence type="ECO:0000256" key="10">
    <source>
        <dbReference type="SAM" id="Phobius"/>
    </source>
</evidence>
<keyword evidence="7 9" id="KW-0411">Iron-sulfur</keyword>
<feature type="transmembrane region" description="Helical" evidence="10">
    <location>
        <begin position="561"/>
        <end position="579"/>
    </location>
</feature>
<feature type="binding site" evidence="9">
    <location>
        <position position="41"/>
    </location>
    <ligand>
        <name>isopentenyl diphosphate</name>
        <dbReference type="ChEBI" id="CHEBI:128769"/>
    </ligand>
</feature>
<feature type="transmembrane region" description="Helical" evidence="10">
    <location>
        <begin position="502"/>
        <end position="521"/>
    </location>
</feature>
<dbReference type="KEGG" id="dmp:FAK_04650"/>
<feature type="binding site" evidence="9">
    <location>
        <position position="265"/>
    </location>
    <ligand>
        <name>isopentenyl diphosphate</name>
        <dbReference type="ChEBI" id="CHEBI:128769"/>
    </ligand>
</feature>
<organism evidence="11 12">
    <name type="scientific">Desulfoferula mesophila</name>
    <dbReference type="NCBI Taxonomy" id="3058419"/>
    <lineage>
        <taxon>Bacteria</taxon>
        <taxon>Pseudomonadati</taxon>
        <taxon>Thermodesulfobacteriota</taxon>
        <taxon>Desulfarculia</taxon>
        <taxon>Desulfarculales</taxon>
        <taxon>Desulfarculaceae</taxon>
        <taxon>Desulfoferula</taxon>
    </lineage>
</organism>
<dbReference type="Pfam" id="PF01040">
    <property type="entry name" value="UbiA"/>
    <property type="match status" value="1"/>
</dbReference>
<feature type="binding site" evidence="9">
    <location>
        <position position="127"/>
    </location>
    <ligand>
        <name>isopentenyl diphosphate</name>
        <dbReference type="ChEBI" id="CHEBI:128769"/>
    </ligand>
</feature>
<comment type="catalytic activity">
    <reaction evidence="9">
        <text>isopentenyl diphosphate + 2 oxidized [2Fe-2S]-[ferredoxin] + H2O = (2E)-4-hydroxy-3-methylbut-2-enyl diphosphate + 2 reduced [2Fe-2S]-[ferredoxin] + 2 H(+)</text>
        <dbReference type="Rhea" id="RHEA:24488"/>
        <dbReference type="Rhea" id="RHEA-COMP:10000"/>
        <dbReference type="Rhea" id="RHEA-COMP:10001"/>
        <dbReference type="ChEBI" id="CHEBI:15377"/>
        <dbReference type="ChEBI" id="CHEBI:15378"/>
        <dbReference type="ChEBI" id="CHEBI:33737"/>
        <dbReference type="ChEBI" id="CHEBI:33738"/>
        <dbReference type="ChEBI" id="CHEBI:128753"/>
        <dbReference type="ChEBI" id="CHEBI:128769"/>
        <dbReference type="EC" id="1.17.7.4"/>
    </reaction>
</comment>
<dbReference type="GO" id="GO:0016020">
    <property type="term" value="C:membrane"/>
    <property type="evidence" value="ECO:0007669"/>
    <property type="project" value="UniProtKB-SubCell"/>
</dbReference>
<keyword evidence="3 10" id="KW-0812">Transmembrane</keyword>
<evidence type="ECO:0000256" key="4">
    <source>
        <dbReference type="ARBA" id="ARBA00022723"/>
    </source>
</evidence>
<feature type="binding site" evidence="9">
    <location>
        <position position="223"/>
    </location>
    <ligand>
        <name>isopentenyl diphosphate</name>
        <dbReference type="ChEBI" id="CHEBI:128769"/>
    </ligand>
</feature>